<comment type="caution">
    <text evidence="1">The sequence shown here is derived from an EMBL/GenBank/DDBJ whole genome shotgun (WGS) entry which is preliminary data.</text>
</comment>
<dbReference type="EMBL" id="AWWV01015157">
    <property type="protein sequence ID" value="OMO53628.1"/>
    <property type="molecule type" value="Genomic_DNA"/>
</dbReference>
<keyword evidence="2" id="KW-1185">Reference proteome</keyword>
<protein>
    <submittedName>
        <fullName evidence="1">Uncharacterized protein</fullName>
    </submittedName>
</protein>
<gene>
    <name evidence="1" type="ORF">CCACVL1_28495</name>
</gene>
<organism evidence="1 2">
    <name type="scientific">Corchorus capsularis</name>
    <name type="common">Jute</name>
    <dbReference type="NCBI Taxonomy" id="210143"/>
    <lineage>
        <taxon>Eukaryota</taxon>
        <taxon>Viridiplantae</taxon>
        <taxon>Streptophyta</taxon>
        <taxon>Embryophyta</taxon>
        <taxon>Tracheophyta</taxon>
        <taxon>Spermatophyta</taxon>
        <taxon>Magnoliopsida</taxon>
        <taxon>eudicotyledons</taxon>
        <taxon>Gunneridae</taxon>
        <taxon>Pentapetalae</taxon>
        <taxon>rosids</taxon>
        <taxon>malvids</taxon>
        <taxon>Malvales</taxon>
        <taxon>Malvaceae</taxon>
        <taxon>Grewioideae</taxon>
        <taxon>Apeibeae</taxon>
        <taxon>Corchorus</taxon>
    </lineage>
</organism>
<evidence type="ECO:0000313" key="2">
    <source>
        <dbReference type="Proteomes" id="UP000188268"/>
    </source>
</evidence>
<accession>A0A1R3G6A7</accession>
<feature type="non-terminal residue" evidence="1">
    <location>
        <position position="39"/>
    </location>
</feature>
<dbReference type="Proteomes" id="UP000188268">
    <property type="component" value="Unassembled WGS sequence"/>
</dbReference>
<evidence type="ECO:0000313" key="1">
    <source>
        <dbReference type="EMBL" id="OMO53628.1"/>
    </source>
</evidence>
<proteinExistence type="predicted"/>
<reference evidence="1 2" key="1">
    <citation type="submission" date="2013-09" db="EMBL/GenBank/DDBJ databases">
        <title>Corchorus capsularis genome sequencing.</title>
        <authorList>
            <person name="Alam M."/>
            <person name="Haque M.S."/>
            <person name="Islam M.S."/>
            <person name="Emdad E.M."/>
            <person name="Islam M.M."/>
            <person name="Ahmed B."/>
            <person name="Halim A."/>
            <person name="Hossen Q.M.M."/>
            <person name="Hossain M.Z."/>
            <person name="Ahmed R."/>
            <person name="Khan M.M."/>
            <person name="Islam R."/>
            <person name="Rashid M.M."/>
            <person name="Khan S.A."/>
            <person name="Rahman M.S."/>
            <person name="Alam M."/>
        </authorList>
    </citation>
    <scope>NUCLEOTIDE SEQUENCE [LARGE SCALE GENOMIC DNA]</scope>
    <source>
        <strain evidence="2">cv. CVL-1</strain>
        <tissue evidence="1">Whole seedling</tissue>
    </source>
</reference>
<sequence length="39" mass="4762">MAQKMEMEPWSAFCQVYERFFTQSRRQRYRVPNTATCLA</sequence>
<dbReference type="AlphaFoldDB" id="A0A1R3G6A7"/>
<name>A0A1R3G6A7_COCAP</name>
<dbReference type="Gramene" id="OMO53628">
    <property type="protein sequence ID" value="OMO53628"/>
    <property type="gene ID" value="CCACVL1_28495"/>
</dbReference>